<evidence type="ECO:0000256" key="1">
    <source>
        <dbReference type="ARBA" id="ARBA00004370"/>
    </source>
</evidence>
<feature type="transmembrane region" description="Helical" evidence="6">
    <location>
        <begin position="364"/>
        <end position="383"/>
    </location>
</feature>
<keyword evidence="9" id="KW-1185">Reference proteome</keyword>
<keyword evidence="4" id="KW-0342">GTP-binding</keyword>
<dbReference type="InterPro" id="IPR027417">
    <property type="entry name" value="P-loop_NTPase"/>
</dbReference>
<dbReference type="PANTHER" id="PTHR10465">
    <property type="entry name" value="TRANSMEMBRANE GTPASE FZO1"/>
    <property type="match status" value="1"/>
</dbReference>
<dbReference type="PANTHER" id="PTHR10465:SF4">
    <property type="entry name" value="DYNAMIN N-TERMINAL DOMAIN-CONTAINING PROTEIN"/>
    <property type="match status" value="1"/>
</dbReference>
<keyword evidence="2" id="KW-0547">Nucleotide-binding</keyword>
<dbReference type="GO" id="GO:0005525">
    <property type="term" value="F:GTP binding"/>
    <property type="evidence" value="ECO:0007669"/>
    <property type="project" value="UniProtKB-KW"/>
</dbReference>
<evidence type="ECO:0000256" key="2">
    <source>
        <dbReference type="ARBA" id="ARBA00022741"/>
    </source>
</evidence>
<evidence type="ECO:0000256" key="5">
    <source>
        <dbReference type="ARBA" id="ARBA00023136"/>
    </source>
</evidence>
<reference evidence="8" key="1">
    <citation type="submission" date="2021-09" db="EMBL/GenBank/DDBJ databases">
        <authorList>
            <consortium name="AG Swart"/>
            <person name="Singh M."/>
            <person name="Singh A."/>
            <person name="Seah K."/>
            <person name="Emmerich C."/>
        </authorList>
    </citation>
    <scope>NUCLEOTIDE SEQUENCE</scope>
    <source>
        <strain evidence="8">ATCC30299</strain>
    </source>
</reference>
<evidence type="ECO:0000313" key="9">
    <source>
        <dbReference type="Proteomes" id="UP001162131"/>
    </source>
</evidence>
<evidence type="ECO:0000313" key="8">
    <source>
        <dbReference type="EMBL" id="CAG9326308.1"/>
    </source>
</evidence>
<feature type="transmembrane region" description="Helical" evidence="6">
    <location>
        <begin position="336"/>
        <end position="358"/>
    </location>
</feature>
<dbReference type="GO" id="GO:0003924">
    <property type="term" value="F:GTPase activity"/>
    <property type="evidence" value="ECO:0007669"/>
    <property type="project" value="InterPro"/>
</dbReference>
<dbReference type="Proteomes" id="UP001162131">
    <property type="component" value="Unassembled WGS sequence"/>
</dbReference>
<evidence type="ECO:0000256" key="4">
    <source>
        <dbReference type="ARBA" id="ARBA00023134"/>
    </source>
</evidence>
<sequence length="421" mass="48666">METDSDSIFKRIKTVYQATDLVEENHTLWVFKNVQKVQGLEEIGREELFRHQIKSSCQKMSHNGIIVRPNKNATVMIIGNHSAGKSSFINWYVGENLQSTGIALETSHFTMVTHGAKSQEIKSEGTLRLYPFLHELLQHGDKKIYGTFFANLNTKVCNSTERSFECVDFIDTPGLTDGNVKYHCDILEVMKWLSKYVDLVLVFMDPVGQGLCNKTIDMVEFLCKNYPEKLKIYLSKADQIENEEDLNKLYFQISASLTDRLNFQHGLHIYPFSILKNELPFPNRRDIICKDIDSCISFKTERNISSLSTDCIFVKEHCRFLLEGDDYLRNQKNRVYMLRILALTIFVLIILNCLKLIPLPINDLLLAGVGILSTVLIAVSFMIDKKPFNSQQRARLIKWQKYSEESLAELERIKEQYYDNI</sequence>
<accession>A0AAU9JK33</accession>
<dbReference type="Pfam" id="PF00350">
    <property type="entry name" value="Dynamin_N"/>
    <property type="match status" value="1"/>
</dbReference>
<dbReference type="GO" id="GO:0007005">
    <property type="term" value="P:mitochondrion organization"/>
    <property type="evidence" value="ECO:0007669"/>
    <property type="project" value="UniProtKB-ARBA"/>
</dbReference>
<evidence type="ECO:0000259" key="7">
    <source>
        <dbReference type="Pfam" id="PF00350"/>
    </source>
</evidence>
<dbReference type="EMBL" id="CAJZBQ010000040">
    <property type="protein sequence ID" value="CAG9326308.1"/>
    <property type="molecule type" value="Genomic_DNA"/>
</dbReference>
<protein>
    <recommendedName>
        <fullName evidence="7">Dynamin N-terminal domain-containing protein</fullName>
    </recommendedName>
</protein>
<organism evidence="8 9">
    <name type="scientific">Blepharisma stoltei</name>
    <dbReference type="NCBI Taxonomy" id="1481888"/>
    <lineage>
        <taxon>Eukaryota</taxon>
        <taxon>Sar</taxon>
        <taxon>Alveolata</taxon>
        <taxon>Ciliophora</taxon>
        <taxon>Postciliodesmatophora</taxon>
        <taxon>Heterotrichea</taxon>
        <taxon>Heterotrichida</taxon>
        <taxon>Blepharismidae</taxon>
        <taxon>Blepharisma</taxon>
    </lineage>
</organism>
<evidence type="ECO:0000256" key="3">
    <source>
        <dbReference type="ARBA" id="ARBA00022801"/>
    </source>
</evidence>
<keyword evidence="5 6" id="KW-0472">Membrane</keyword>
<dbReference type="SUPFAM" id="SSF52540">
    <property type="entry name" value="P-loop containing nucleoside triphosphate hydrolases"/>
    <property type="match status" value="1"/>
</dbReference>
<name>A0AAU9JK33_9CILI</name>
<dbReference type="GO" id="GO:0016020">
    <property type="term" value="C:membrane"/>
    <property type="evidence" value="ECO:0007669"/>
    <property type="project" value="UniProtKB-SubCell"/>
</dbReference>
<keyword evidence="3" id="KW-0378">Hydrolase</keyword>
<proteinExistence type="predicted"/>
<comment type="subcellular location">
    <subcellularLocation>
        <location evidence="1">Membrane</location>
    </subcellularLocation>
</comment>
<feature type="domain" description="Dynamin N-terminal" evidence="7">
    <location>
        <begin position="75"/>
        <end position="204"/>
    </location>
</feature>
<evidence type="ECO:0000256" key="6">
    <source>
        <dbReference type="SAM" id="Phobius"/>
    </source>
</evidence>
<gene>
    <name evidence="8" type="ORF">BSTOLATCC_MIC40737</name>
</gene>
<dbReference type="InterPro" id="IPR045063">
    <property type="entry name" value="Dynamin_N"/>
</dbReference>
<dbReference type="InterPro" id="IPR027094">
    <property type="entry name" value="Mitofusin_fam"/>
</dbReference>
<dbReference type="Gene3D" id="3.40.50.300">
    <property type="entry name" value="P-loop containing nucleotide triphosphate hydrolases"/>
    <property type="match status" value="1"/>
</dbReference>
<dbReference type="AlphaFoldDB" id="A0AAU9JK33"/>
<keyword evidence="6" id="KW-1133">Transmembrane helix</keyword>
<keyword evidence="6" id="KW-0812">Transmembrane</keyword>
<comment type="caution">
    <text evidence="8">The sequence shown here is derived from an EMBL/GenBank/DDBJ whole genome shotgun (WGS) entry which is preliminary data.</text>
</comment>